<keyword evidence="2" id="KW-1185">Reference proteome</keyword>
<proteinExistence type="predicted"/>
<dbReference type="EMBL" id="ML180147">
    <property type="protein sequence ID" value="THU78703.1"/>
    <property type="molecule type" value="Genomic_DNA"/>
</dbReference>
<dbReference type="Proteomes" id="UP000297245">
    <property type="component" value="Unassembled WGS sequence"/>
</dbReference>
<evidence type="ECO:0008006" key="3">
    <source>
        <dbReference type="Google" id="ProtNLM"/>
    </source>
</evidence>
<gene>
    <name evidence="1" type="ORF">K435DRAFT_886815</name>
</gene>
<evidence type="ECO:0000313" key="2">
    <source>
        <dbReference type="Proteomes" id="UP000297245"/>
    </source>
</evidence>
<dbReference type="OrthoDB" id="3259884at2759"/>
<evidence type="ECO:0000313" key="1">
    <source>
        <dbReference type="EMBL" id="THU78703.1"/>
    </source>
</evidence>
<name>A0A4S8KSN0_DENBC</name>
<dbReference type="AlphaFoldDB" id="A0A4S8KSN0"/>
<protein>
    <recommendedName>
        <fullName evidence="3">SAM domain-containing protein</fullName>
    </recommendedName>
</protein>
<accession>A0A4S8KSN0</accession>
<organism evidence="1 2">
    <name type="scientific">Dendrothele bispora (strain CBS 962.96)</name>
    <dbReference type="NCBI Taxonomy" id="1314807"/>
    <lineage>
        <taxon>Eukaryota</taxon>
        <taxon>Fungi</taxon>
        <taxon>Dikarya</taxon>
        <taxon>Basidiomycota</taxon>
        <taxon>Agaricomycotina</taxon>
        <taxon>Agaricomycetes</taxon>
        <taxon>Agaricomycetidae</taxon>
        <taxon>Agaricales</taxon>
        <taxon>Agaricales incertae sedis</taxon>
        <taxon>Dendrothele</taxon>
    </lineage>
</organism>
<sequence length="122" mass="13842">MPTPAVMEPFRNTPSKLPRFLAYAEKEYGMTDVMAYRFALEGQKIGPDVIGRISDDTLAGLNIPIGDIRRLKDCAAIWMNSDDAKKQSTPNDGADAGVNLIRFEKKMEGWIWCAYSFRHRDR</sequence>
<reference evidence="1 2" key="1">
    <citation type="journal article" date="2019" name="Nat. Ecol. Evol.">
        <title>Megaphylogeny resolves global patterns of mushroom evolution.</title>
        <authorList>
            <person name="Varga T."/>
            <person name="Krizsan K."/>
            <person name="Foldi C."/>
            <person name="Dima B."/>
            <person name="Sanchez-Garcia M."/>
            <person name="Sanchez-Ramirez S."/>
            <person name="Szollosi G.J."/>
            <person name="Szarkandi J.G."/>
            <person name="Papp V."/>
            <person name="Albert L."/>
            <person name="Andreopoulos W."/>
            <person name="Angelini C."/>
            <person name="Antonin V."/>
            <person name="Barry K.W."/>
            <person name="Bougher N.L."/>
            <person name="Buchanan P."/>
            <person name="Buyck B."/>
            <person name="Bense V."/>
            <person name="Catcheside P."/>
            <person name="Chovatia M."/>
            <person name="Cooper J."/>
            <person name="Damon W."/>
            <person name="Desjardin D."/>
            <person name="Finy P."/>
            <person name="Geml J."/>
            <person name="Haridas S."/>
            <person name="Hughes K."/>
            <person name="Justo A."/>
            <person name="Karasinski D."/>
            <person name="Kautmanova I."/>
            <person name="Kiss B."/>
            <person name="Kocsube S."/>
            <person name="Kotiranta H."/>
            <person name="LaButti K.M."/>
            <person name="Lechner B.E."/>
            <person name="Liimatainen K."/>
            <person name="Lipzen A."/>
            <person name="Lukacs Z."/>
            <person name="Mihaltcheva S."/>
            <person name="Morgado L.N."/>
            <person name="Niskanen T."/>
            <person name="Noordeloos M.E."/>
            <person name="Ohm R.A."/>
            <person name="Ortiz-Santana B."/>
            <person name="Ovrebo C."/>
            <person name="Racz N."/>
            <person name="Riley R."/>
            <person name="Savchenko A."/>
            <person name="Shiryaev A."/>
            <person name="Soop K."/>
            <person name="Spirin V."/>
            <person name="Szebenyi C."/>
            <person name="Tomsovsky M."/>
            <person name="Tulloss R.E."/>
            <person name="Uehling J."/>
            <person name="Grigoriev I.V."/>
            <person name="Vagvolgyi C."/>
            <person name="Papp T."/>
            <person name="Martin F.M."/>
            <person name="Miettinen O."/>
            <person name="Hibbett D.S."/>
            <person name="Nagy L.G."/>
        </authorList>
    </citation>
    <scope>NUCLEOTIDE SEQUENCE [LARGE SCALE GENOMIC DNA]</scope>
    <source>
        <strain evidence="1 2">CBS 962.96</strain>
    </source>
</reference>